<organism evidence="1">
    <name type="scientific">Salmonella phage PMBT36</name>
    <dbReference type="NCBI Taxonomy" id="3229746"/>
    <lineage>
        <taxon>Viruses</taxon>
        <taxon>Duplodnaviria</taxon>
        <taxon>Heunggongvirae</taxon>
        <taxon>Uroviricota</taxon>
        <taxon>Caudoviricetes</taxon>
    </lineage>
</organism>
<evidence type="ECO:0000313" key="1">
    <source>
        <dbReference type="EMBL" id="XDI99984.1"/>
    </source>
</evidence>
<name>A0AB39BZS0_9CAUD</name>
<protein>
    <submittedName>
        <fullName evidence="1">Uncharacterized protein</fullName>
    </submittedName>
</protein>
<dbReference type="EMBL" id="PP926504">
    <property type="protein sequence ID" value="XDI99984.1"/>
    <property type="molecule type" value="Genomic_DNA"/>
</dbReference>
<proteinExistence type="predicted"/>
<accession>A0AB39BZS0</accession>
<sequence length="93" mass="10298">MVLLTIATIAMILSLAYILNNWRKQMANPEITAQRFMLKGIIAEAGVTQEVEDFHKQFLNILTQAKELGEKEHDAAIMAITLVGLDLAEESGV</sequence>
<reference evidence="1" key="1">
    <citation type="submission" date="2024-06" db="EMBL/GenBank/DDBJ databases">
        <title>This phage originates from the Bacteriophage catalogue of the Bacteriophage Competence Centre, Department of Microbiology und Biotechnology, Max Rubner-Institut, Kiel, Germany.</title>
        <authorList>
            <person name="Sprotte S."/>
            <person name="Brinks E."/>
            <person name="Hille F."/>
        </authorList>
    </citation>
    <scope>NUCLEOTIDE SEQUENCE</scope>
</reference>